<dbReference type="RefSeq" id="WP_161050884.1">
    <property type="nucleotide sequence ID" value="NZ_WWCR01000017.1"/>
</dbReference>
<protein>
    <recommendedName>
        <fullName evidence="2">DUF6701 domain-containing protein</fullName>
    </recommendedName>
</protein>
<accession>A0A7X4H1X6</accession>
<evidence type="ECO:0000259" key="2">
    <source>
        <dbReference type="Pfam" id="PF20419"/>
    </source>
</evidence>
<dbReference type="InterPro" id="IPR007607">
    <property type="entry name" value="BacA/B"/>
</dbReference>
<name>A0A7X4H1X6_9BURK</name>
<evidence type="ECO:0000313" key="4">
    <source>
        <dbReference type="Proteomes" id="UP000469734"/>
    </source>
</evidence>
<sequence>MWLNVLIMLRRGRWGMAAAALLLAGVASAANVNFNGSNTVPICPLTGTVYKCAALPLGTNDTAVISSGYTVIISGDVSLAYAQGLSMSGSAVLQSTGNIDLSASNGLNVTGGTLAAAGNFKLGASAQSITANVTAATLTTAGASTYIGGSVTTSGDINLGSSTTITGAVTTTGTGSLTTGSSTTLGPVTVKGSINLSSSNTINGAVSATSITTNSSVTINGSLTLDNKTSNGVADLGSGIKVNGSISAYTVQTNSPATLNGDVNASNSFTLGSGSSVTGNITSPVVTLNASNITVKGDITATTSLDMGSGTAITGKVETGGLTMRASNAVINGNTKVNGDVDMGSGTTINGDLSARNVVTRSSNAIINGNASVNAIYIDWGNSVSKTITCTGPGASGCSCVTKADSNYKPTCGPPAASAPHHFQITHSGSGLTCQPSAVTVRACADAACSTVYTGNAQAPLTPNGGTVTVSGDTAASVSYPTPATVTLSAGAGTTCVNSGANNTSCDMVFAANGLQLSAPDHVSLASGISLSIQALKAAPNNNTCVPLVQGKAKISFSCGYLDPATGSKSLTLGGNAVSCNGGATAFDVTLDSSGFGTLALQYPDVGQMSIKANYTGASGTGANGSTSFTAAPAKFVIVATADPQTPAVTMADSAFARSGDIFRLKVKAQNANGDATENFGLEKSAETISMSTLLLKLPSDGDNPQLGKAQGLFDAIVNGVANSKTDSTGQWQFSETGVVTINATLGNNTGFYMRKTNIAGFRTTGTLDLRFAPHHFDVVVLPGAPMNCAFVGGYSNPCAADTSSAPVFVYSQQPFGVQVKAYKDAANLSKNYRAKTVAADTDSIVRPITLSAAKAAGGVPSTDFVTFTPGQFAFGFAGGVGTLSAASPALTFIAPQAPPVPPNTTVTTSGPTTIYLRAVDTYNATSARAGAVEPPLTVVSGRMMLSNAFGPATTNLPVEAQARYYSGASGAWLLNPAFPGTPASGSVTLATDSATFSTCTGSVLCSSLQLLLSAPPAAATTLSFKSGKGMFTVAAPKATGRAKIKLNPGLFPYLPMYDEGNLTFGVSRSGPVIYTREVYN</sequence>
<dbReference type="EMBL" id="WWCR01000017">
    <property type="protein sequence ID" value="MYM73811.1"/>
    <property type="molecule type" value="Genomic_DNA"/>
</dbReference>
<feature type="domain" description="DUF6701" evidence="2">
    <location>
        <begin position="494"/>
        <end position="1079"/>
    </location>
</feature>
<evidence type="ECO:0000313" key="3">
    <source>
        <dbReference type="EMBL" id="MYM73811.1"/>
    </source>
</evidence>
<evidence type="ECO:0000256" key="1">
    <source>
        <dbReference type="SAM" id="SignalP"/>
    </source>
</evidence>
<comment type="caution">
    <text evidence="3">The sequence shown here is derived from an EMBL/GenBank/DDBJ whole genome shotgun (WGS) entry which is preliminary data.</text>
</comment>
<proteinExistence type="predicted"/>
<dbReference type="AlphaFoldDB" id="A0A7X4H1X6"/>
<feature type="chain" id="PRO_5031031494" description="DUF6701 domain-containing protein" evidence="1">
    <location>
        <begin position="30"/>
        <end position="1081"/>
    </location>
</feature>
<feature type="signal peptide" evidence="1">
    <location>
        <begin position="1"/>
        <end position="29"/>
    </location>
</feature>
<reference evidence="3 4" key="1">
    <citation type="submission" date="2019-12" db="EMBL/GenBank/DDBJ databases">
        <title>Novel species isolated from a subtropical stream in China.</title>
        <authorList>
            <person name="Lu H."/>
        </authorList>
    </citation>
    <scope>NUCLEOTIDE SEQUENCE [LARGE SCALE GENOMIC DNA]</scope>
    <source>
        <strain evidence="3 4">FT134W</strain>
    </source>
</reference>
<keyword evidence="1" id="KW-0732">Signal</keyword>
<dbReference type="Pfam" id="PF04519">
    <property type="entry name" value="Bactofilin"/>
    <property type="match status" value="1"/>
</dbReference>
<dbReference type="InterPro" id="IPR046524">
    <property type="entry name" value="DUF6701"/>
</dbReference>
<dbReference type="Pfam" id="PF20419">
    <property type="entry name" value="DUF6701"/>
    <property type="match status" value="1"/>
</dbReference>
<dbReference type="Proteomes" id="UP000469734">
    <property type="component" value="Unassembled WGS sequence"/>
</dbReference>
<organism evidence="3 4">
    <name type="scientific">Duganella margarita</name>
    <dbReference type="NCBI Taxonomy" id="2692170"/>
    <lineage>
        <taxon>Bacteria</taxon>
        <taxon>Pseudomonadati</taxon>
        <taxon>Pseudomonadota</taxon>
        <taxon>Betaproteobacteria</taxon>
        <taxon>Burkholderiales</taxon>
        <taxon>Oxalobacteraceae</taxon>
        <taxon>Telluria group</taxon>
        <taxon>Duganella</taxon>
    </lineage>
</organism>
<gene>
    <name evidence="3" type="ORF">GTP56_16585</name>
</gene>